<dbReference type="Proteomes" id="UP000030848">
    <property type="component" value="Unassembled WGS sequence"/>
</dbReference>
<feature type="region of interest" description="Disordered" evidence="1">
    <location>
        <begin position="1"/>
        <end position="37"/>
    </location>
</feature>
<evidence type="ECO:0000313" key="2">
    <source>
        <dbReference type="EMBL" id="KHF45939.1"/>
    </source>
</evidence>
<dbReference type="EMBL" id="JRZE01000001">
    <property type="protein sequence ID" value="KHF45939.1"/>
    <property type="molecule type" value="Genomic_DNA"/>
</dbReference>
<accession>A0A837DDD3</accession>
<name>A0A837DDD3_9PSEU</name>
<protein>
    <submittedName>
        <fullName evidence="2">Uncharacterized protein</fullName>
    </submittedName>
</protein>
<comment type="caution">
    <text evidence="2">The sequence shown here is derived from an EMBL/GenBank/DDBJ whole genome shotgun (WGS) entry which is preliminary data.</text>
</comment>
<gene>
    <name evidence="2" type="ORF">MINT15_02400</name>
</gene>
<proteinExistence type="predicted"/>
<sequence>MCECSGKHVGNHSDDNRQGSTTADETVDRADEVGKGR</sequence>
<feature type="compositionally biased region" description="Basic and acidic residues" evidence="1">
    <location>
        <begin position="26"/>
        <end position="37"/>
    </location>
</feature>
<dbReference type="AlphaFoldDB" id="A0A837DDD3"/>
<organism evidence="2 3">
    <name type="scientific">Saccharomonospora viridis</name>
    <dbReference type="NCBI Taxonomy" id="1852"/>
    <lineage>
        <taxon>Bacteria</taxon>
        <taxon>Bacillati</taxon>
        <taxon>Actinomycetota</taxon>
        <taxon>Actinomycetes</taxon>
        <taxon>Pseudonocardiales</taxon>
        <taxon>Pseudonocardiaceae</taxon>
        <taxon>Saccharomonospora</taxon>
    </lineage>
</organism>
<reference evidence="2 3" key="1">
    <citation type="submission" date="2014-10" db="EMBL/GenBank/DDBJ databases">
        <title>Genome sequence of Micropolyspora internatus JCM3315.</title>
        <authorList>
            <person name="Shin S.-K."/>
            <person name="Yi H."/>
        </authorList>
    </citation>
    <scope>NUCLEOTIDE SEQUENCE [LARGE SCALE GENOMIC DNA]</scope>
    <source>
        <strain evidence="2 3">JCM 3315</strain>
    </source>
</reference>
<evidence type="ECO:0000313" key="3">
    <source>
        <dbReference type="Proteomes" id="UP000030848"/>
    </source>
</evidence>
<evidence type="ECO:0000256" key="1">
    <source>
        <dbReference type="SAM" id="MobiDB-lite"/>
    </source>
</evidence>